<keyword evidence="4" id="KW-1185">Reference proteome</keyword>
<comment type="caution">
    <text evidence="3">The sequence shown here is derived from an EMBL/GenBank/DDBJ whole genome shotgun (WGS) entry which is preliminary data.</text>
</comment>
<feature type="chain" id="PRO_5045200879" description="Secreted protein" evidence="2">
    <location>
        <begin position="28"/>
        <end position="171"/>
    </location>
</feature>
<protein>
    <recommendedName>
        <fullName evidence="5">Secreted protein</fullName>
    </recommendedName>
</protein>
<feature type="region of interest" description="Disordered" evidence="1">
    <location>
        <begin position="145"/>
        <end position="171"/>
    </location>
</feature>
<sequence length="171" mass="19314">MGRRRMRGTRNPPALLTCCWLHDAACSWSTCAAPLTTIKDTPSTPSLPSSTWHQHSSSSGWKRLFPCVRYLALPDRYGTEGFVVSVSTHHLLNVLLQGRQVQQASNFLPFPAHFEVTMTTQYIHTSPPNNNAFQHEMVMTSRMHAQAKHQIQTPSQRSAKHNPPYFSNQTT</sequence>
<gene>
    <name evidence="3" type="ORF">IWX46DRAFT_311139</name>
</gene>
<accession>A0ABR1LIV2</accession>
<dbReference type="Proteomes" id="UP001365128">
    <property type="component" value="Unassembled WGS sequence"/>
</dbReference>
<dbReference type="EMBL" id="JBBPDW010000042">
    <property type="protein sequence ID" value="KAK7534558.1"/>
    <property type="molecule type" value="Genomic_DNA"/>
</dbReference>
<evidence type="ECO:0008006" key="5">
    <source>
        <dbReference type="Google" id="ProtNLM"/>
    </source>
</evidence>
<feature type="signal peptide" evidence="2">
    <location>
        <begin position="1"/>
        <end position="27"/>
    </location>
</feature>
<organism evidence="3 4">
    <name type="scientific">Phyllosticta citricarpa</name>
    <dbReference type="NCBI Taxonomy" id="55181"/>
    <lineage>
        <taxon>Eukaryota</taxon>
        <taxon>Fungi</taxon>
        <taxon>Dikarya</taxon>
        <taxon>Ascomycota</taxon>
        <taxon>Pezizomycotina</taxon>
        <taxon>Dothideomycetes</taxon>
        <taxon>Dothideomycetes incertae sedis</taxon>
        <taxon>Botryosphaeriales</taxon>
        <taxon>Phyllostictaceae</taxon>
        <taxon>Phyllosticta</taxon>
    </lineage>
</organism>
<evidence type="ECO:0000313" key="4">
    <source>
        <dbReference type="Proteomes" id="UP001365128"/>
    </source>
</evidence>
<evidence type="ECO:0000256" key="1">
    <source>
        <dbReference type="SAM" id="MobiDB-lite"/>
    </source>
</evidence>
<keyword evidence="2" id="KW-0732">Signal</keyword>
<evidence type="ECO:0000256" key="2">
    <source>
        <dbReference type="SAM" id="SignalP"/>
    </source>
</evidence>
<reference evidence="3 4" key="1">
    <citation type="submission" date="2024-04" db="EMBL/GenBank/DDBJ databases">
        <title>Phyllosticta paracitricarpa is synonymous to the EU quarantine fungus P. citricarpa based on phylogenomic analyses.</title>
        <authorList>
            <consortium name="Lawrence Berkeley National Laboratory"/>
            <person name="Van Ingen-Buijs V.A."/>
            <person name="Van Westerhoven A.C."/>
            <person name="Haridas S."/>
            <person name="Skiadas P."/>
            <person name="Martin F."/>
            <person name="Groenewald J.Z."/>
            <person name="Crous P.W."/>
            <person name="Seidl M.F."/>
        </authorList>
    </citation>
    <scope>NUCLEOTIDE SEQUENCE [LARGE SCALE GENOMIC DNA]</scope>
    <source>
        <strain evidence="3 4">CBS 122670</strain>
    </source>
</reference>
<proteinExistence type="predicted"/>
<name>A0ABR1LIV2_9PEZI</name>
<evidence type="ECO:0000313" key="3">
    <source>
        <dbReference type="EMBL" id="KAK7534558.1"/>
    </source>
</evidence>